<keyword evidence="3" id="KW-1185">Reference proteome</keyword>
<reference evidence="2 3" key="1">
    <citation type="submission" date="2016-10" db="EMBL/GenBank/DDBJ databases">
        <title>Rodentibacter gen. nov. and new species.</title>
        <authorList>
            <person name="Christensen H."/>
        </authorList>
    </citation>
    <scope>NUCLEOTIDE SEQUENCE [LARGE SCALE GENOMIC DNA]</scope>
    <source>
        <strain evidence="3">ppn416</strain>
    </source>
</reference>
<evidence type="ECO:0000313" key="2">
    <source>
        <dbReference type="EMBL" id="OOF51733.1"/>
    </source>
</evidence>
<gene>
    <name evidence="2" type="ORF">BKK54_01785</name>
</gene>
<dbReference type="RefSeq" id="WP_077540946.1">
    <property type="nucleotide sequence ID" value="NZ_MLHN01000003.1"/>
</dbReference>
<dbReference type="STRING" id="1908264.BKK54_01785"/>
<sequence>MNNQEILHKEIELIQTCINRMANNSFLLKGWTVSLITVILALTNISLSKYAYLALFIPLISFWYLDAFFLRKERMYREMYSWVLENRSKSDEHIYNLNPHRFDGSVKKILSVFLSKTLLIFYGSLMFTLIIWILFIFKLEILAKLKTLCLFIN</sequence>
<comment type="caution">
    <text evidence="2">The sequence shown here is derived from an EMBL/GenBank/DDBJ whole genome shotgun (WGS) entry which is preliminary data.</text>
</comment>
<keyword evidence="1" id="KW-0812">Transmembrane</keyword>
<feature type="transmembrane region" description="Helical" evidence="1">
    <location>
        <begin position="117"/>
        <end position="137"/>
    </location>
</feature>
<accession>A0A1V3J8J5</accession>
<organism evidence="2 3">
    <name type="scientific">Rodentibacter genomosp. 1</name>
    <dbReference type="NCBI Taxonomy" id="1908264"/>
    <lineage>
        <taxon>Bacteria</taxon>
        <taxon>Pseudomonadati</taxon>
        <taxon>Pseudomonadota</taxon>
        <taxon>Gammaproteobacteria</taxon>
        <taxon>Pasteurellales</taxon>
        <taxon>Pasteurellaceae</taxon>
        <taxon>Rodentibacter</taxon>
    </lineage>
</organism>
<keyword evidence="1" id="KW-0472">Membrane</keyword>
<dbReference type="Proteomes" id="UP000188481">
    <property type="component" value="Unassembled WGS sequence"/>
</dbReference>
<dbReference type="EMBL" id="MLHN01000003">
    <property type="protein sequence ID" value="OOF51733.1"/>
    <property type="molecule type" value="Genomic_DNA"/>
</dbReference>
<evidence type="ECO:0000313" key="3">
    <source>
        <dbReference type="Proteomes" id="UP000188481"/>
    </source>
</evidence>
<evidence type="ECO:0000256" key="1">
    <source>
        <dbReference type="SAM" id="Phobius"/>
    </source>
</evidence>
<feature type="transmembrane region" description="Helical" evidence="1">
    <location>
        <begin position="51"/>
        <end position="70"/>
    </location>
</feature>
<feature type="transmembrane region" description="Helical" evidence="1">
    <location>
        <begin position="26"/>
        <end position="45"/>
    </location>
</feature>
<name>A0A1V3J8J5_9PAST</name>
<keyword evidence="1" id="KW-1133">Transmembrane helix</keyword>
<dbReference type="AlphaFoldDB" id="A0A1V3J8J5"/>
<protein>
    <submittedName>
        <fullName evidence="2">Uncharacterized protein</fullName>
    </submittedName>
</protein>
<proteinExistence type="predicted"/>